<dbReference type="PROSITE" id="PS51228">
    <property type="entry name" value="ACB_2"/>
    <property type="match status" value="1"/>
</dbReference>
<dbReference type="GO" id="GO:0000062">
    <property type="term" value="F:fatty-acyl-CoA binding"/>
    <property type="evidence" value="ECO:0007669"/>
    <property type="project" value="InterPro"/>
</dbReference>
<dbReference type="InterPro" id="IPR035984">
    <property type="entry name" value="Acyl-CoA-binding_sf"/>
</dbReference>
<evidence type="ECO:0000313" key="4">
    <source>
        <dbReference type="Proteomes" id="UP001310022"/>
    </source>
</evidence>
<accession>A0AAN4VZR4</accession>
<dbReference type="SUPFAM" id="SSF47027">
    <property type="entry name" value="Acyl-CoA binding protein"/>
    <property type="match status" value="1"/>
</dbReference>
<dbReference type="GO" id="GO:0006631">
    <property type="term" value="P:fatty acid metabolic process"/>
    <property type="evidence" value="ECO:0007669"/>
    <property type="project" value="TreeGrafter"/>
</dbReference>
<reference evidence="3 4" key="1">
    <citation type="submission" date="2021-12" db="EMBL/GenBank/DDBJ databases">
        <title>Genome sequencing of bacteria with rrn-lacking chromosome and rrn-plasmid.</title>
        <authorList>
            <person name="Anda M."/>
            <person name="Iwasaki W."/>
        </authorList>
    </citation>
    <scope>NUCLEOTIDE SEQUENCE [LARGE SCALE GENOMIC DNA]</scope>
    <source>
        <strain evidence="3 4">NBRC 15940</strain>
    </source>
</reference>
<dbReference type="Pfam" id="PF00887">
    <property type="entry name" value="ACBP"/>
    <property type="match status" value="1"/>
</dbReference>
<comment type="caution">
    <text evidence="3">The sequence shown here is derived from an EMBL/GenBank/DDBJ whole genome shotgun (WGS) entry which is preliminary data.</text>
</comment>
<keyword evidence="4" id="KW-1185">Reference proteome</keyword>
<dbReference type="AlphaFoldDB" id="A0AAN4VZR4"/>
<keyword evidence="1" id="KW-0446">Lipid-binding</keyword>
<name>A0AAN4VZR4_9BACT</name>
<organism evidence="3 4">
    <name type="scientific">Persicobacter diffluens</name>
    <dbReference type="NCBI Taxonomy" id="981"/>
    <lineage>
        <taxon>Bacteria</taxon>
        <taxon>Pseudomonadati</taxon>
        <taxon>Bacteroidota</taxon>
        <taxon>Cytophagia</taxon>
        <taxon>Cytophagales</taxon>
        <taxon>Persicobacteraceae</taxon>
        <taxon>Persicobacter</taxon>
    </lineage>
</organism>
<feature type="domain" description="ACB" evidence="2">
    <location>
        <begin position="19"/>
        <end position="100"/>
    </location>
</feature>
<evidence type="ECO:0000259" key="2">
    <source>
        <dbReference type="PROSITE" id="PS51228"/>
    </source>
</evidence>
<evidence type="ECO:0000313" key="3">
    <source>
        <dbReference type="EMBL" id="GJM61325.1"/>
    </source>
</evidence>
<proteinExistence type="predicted"/>
<gene>
    <name evidence="3" type="ORF">PEDI_18770</name>
</gene>
<dbReference type="InterPro" id="IPR014352">
    <property type="entry name" value="FERM/acyl-CoA-bd_prot_sf"/>
</dbReference>
<dbReference type="PANTHER" id="PTHR23310">
    <property type="entry name" value="ACYL-COA-BINDING PROTEIN, ACBP"/>
    <property type="match status" value="1"/>
</dbReference>
<sequence length="100" mass="11336">MNVKICSLSKNKTIMTQNLTELFEKAVVASKTLTERPSNEDLLSLYAHFKQAKEGDNGEAKPAMFDFKAIAKHQAWEKLKGMSKEDAMLNYIELVKKLKS</sequence>
<dbReference type="PANTHER" id="PTHR23310:SF62">
    <property type="entry name" value="ACYL-COA BINDING PROTEIN 1, ISOFORM A"/>
    <property type="match status" value="1"/>
</dbReference>
<evidence type="ECO:0000256" key="1">
    <source>
        <dbReference type="ARBA" id="ARBA00023121"/>
    </source>
</evidence>
<dbReference type="Gene3D" id="1.20.80.10">
    <property type="match status" value="1"/>
</dbReference>
<dbReference type="EMBL" id="BQKE01000001">
    <property type="protein sequence ID" value="GJM61325.1"/>
    <property type="molecule type" value="Genomic_DNA"/>
</dbReference>
<protein>
    <recommendedName>
        <fullName evidence="2">ACB domain-containing protein</fullName>
    </recommendedName>
</protein>
<dbReference type="PRINTS" id="PR00689">
    <property type="entry name" value="ACOABINDINGP"/>
</dbReference>
<dbReference type="Proteomes" id="UP001310022">
    <property type="component" value="Unassembled WGS sequence"/>
</dbReference>
<dbReference type="InterPro" id="IPR000582">
    <property type="entry name" value="Acyl-CoA-binding_protein"/>
</dbReference>